<evidence type="ECO:0000256" key="1">
    <source>
        <dbReference type="ARBA" id="ARBA00013332"/>
    </source>
</evidence>
<dbReference type="InterPro" id="IPR039420">
    <property type="entry name" value="WalR-like"/>
</dbReference>
<reference evidence="12 13" key="1">
    <citation type="submission" date="2008-06" db="EMBL/GenBank/DDBJ databases">
        <title>Complete sequence of Chloroherpeton thalassium ATCC 35110.</title>
        <authorList>
            <consortium name="US DOE Joint Genome Institute"/>
            <person name="Lucas S."/>
            <person name="Copeland A."/>
            <person name="Lapidus A."/>
            <person name="Glavina del Rio T."/>
            <person name="Dalin E."/>
            <person name="Tice H."/>
            <person name="Bruce D."/>
            <person name="Goodwin L."/>
            <person name="Pitluck S."/>
            <person name="Schmutz J."/>
            <person name="Larimer F."/>
            <person name="Land M."/>
            <person name="Hauser L."/>
            <person name="Kyrpides N."/>
            <person name="Mikhailova N."/>
            <person name="Liu Z."/>
            <person name="Li T."/>
            <person name="Zhao F."/>
            <person name="Overmann J."/>
            <person name="Bryant D.A."/>
            <person name="Richardson P."/>
        </authorList>
    </citation>
    <scope>NUCLEOTIDE SEQUENCE [LARGE SCALE GENOMIC DNA]</scope>
    <source>
        <strain evidence="13">ATCC 35110 / GB-78</strain>
    </source>
</reference>
<evidence type="ECO:0000313" key="13">
    <source>
        <dbReference type="Proteomes" id="UP000001208"/>
    </source>
</evidence>
<dbReference type="AlphaFoldDB" id="B3QW38"/>
<dbReference type="InterPro" id="IPR001789">
    <property type="entry name" value="Sig_transdc_resp-reg_receiver"/>
</dbReference>
<dbReference type="InterPro" id="IPR001867">
    <property type="entry name" value="OmpR/PhoB-type_DNA-bd"/>
</dbReference>
<dbReference type="EMBL" id="CP001100">
    <property type="protein sequence ID" value="ACF14692.1"/>
    <property type="molecule type" value="Genomic_DNA"/>
</dbReference>
<protein>
    <recommendedName>
        <fullName evidence="1">Phosphate regulon transcriptional regulatory protein PhoB</fullName>
    </recommendedName>
</protein>
<dbReference type="PANTHER" id="PTHR48111">
    <property type="entry name" value="REGULATOR OF RPOS"/>
    <property type="match status" value="1"/>
</dbReference>
<sequence>MLQKKVLIIEDDFDIANLVKINLSDIGCDCDIAGDGLSGIEYALSNNYDVIILDMMLPKLDGLEVCQRLRKNHILVPILMLTSRSEEDDKVTSLNAGADDYITKPFSIRELTARVIAHIRRYRPEKEPSFINSKKTFLFDGLCLDTENHKVTLASKEIEITAKEFDLLSLFMKNPGRTYSRTELLDLVWGASYSGYEHTVNSHINRLRMKIEENPAKPKYILTVWGVGYKFNNQLKKSS</sequence>
<dbReference type="InterPro" id="IPR036388">
    <property type="entry name" value="WH-like_DNA-bd_sf"/>
</dbReference>
<dbReference type="KEGG" id="cts:Ctha_2241"/>
<dbReference type="InterPro" id="IPR011006">
    <property type="entry name" value="CheY-like_superfamily"/>
</dbReference>
<dbReference type="GO" id="GO:0000156">
    <property type="term" value="F:phosphorelay response regulator activity"/>
    <property type="evidence" value="ECO:0007669"/>
    <property type="project" value="TreeGrafter"/>
</dbReference>
<evidence type="ECO:0000256" key="4">
    <source>
        <dbReference type="ARBA" id="ARBA00023015"/>
    </source>
</evidence>
<dbReference type="GO" id="GO:0006355">
    <property type="term" value="P:regulation of DNA-templated transcription"/>
    <property type="evidence" value="ECO:0007669"/>
    <property type="project" value="InterPro"/>
</dbReference>
<dbReference type="PANTHER" id="PTHR48111:SF1">
    <property type="entry name" value="TWO-COMPONENT RESPONSE REGULATOR ORR33"/>
    <property type="match status" value="1"/>
</dbReference>
<dbReference type="Gene3D" id="3.40.50.2300">
    <property type="match status" value="1"/>
</dbReference>
<dbReference type="InterPro" id="IPR016032">
    <property type="entry name" value="Sig_transdc_resp-reg_C-effctor"/>
</dbReference>
<evidence type="ECO:0000259" key="10">
    <source>
        <dbReference type="PROSITE" id="PS50110"/>
    </source>
</evidence>
<dbReference type="Pfam" id="PF00072">
    <property type="entry name" value="Response_reg"/>
    <property type="match status" value="1"/>
</dbReference>
<dbReference type="FunFam" id="1.10.10.10:FF:000018">
    <property type="entry name" value="DNA-binding response regulator ResD"/>
    <property type="match status" value="1"/>
</dbReference>
<evidence type="ECO:0000256" key="7">
    <source>
        <dbReference type="ARBA" id="ARBA00024735"/>
    </source>
</evidence>
<evidence type="ECO:0000256" key="3">
    <source>
        <dbReference type="ARBA" id="ARBA00023012"/>
    </source>
</evidence>
<dbReference type="SMART" id="SM00448">
    <property type="entry name" value="REC"/>
    <property type="match status" value="1"/>
</dbReference>
<evidence type="ECO:0000259" key="11">
    <source>
        <dbReference type="PROSITE" id="PS51755"/>
    </source>
</evidence>
<dbReference type="CDD" id="cd00383">
    <property type="entry name" value="trans_reg_C"/>
    <property type="match status" value="1"/>
</dbReference>
<dbReference type="SUPFAM" id="SSF52172">
    <property type="entry name" value="CheY-like"/>
    <property type="match status" value="1"/>
</dbReference>
<proteinExistence type="predicted"/>
<evidence type="ECO:0000256" key="6">
    <source>
        <dbReference type="ARBA" id="ARBA00023163"/>
    </source>
</evidence>
<dbReference type="STRING" id="517418.Ctha_2241"/>
<dbReference type="FunFam" id="3.40.50.2300:FF:000001">
    <property type="entry name" value="DNA-binding response regulator PhoB"/>
    <property type="match status" value="1"/>
</dbReference>
<organism evidence="12 13">
    <name type="scientific">Chloroherpeton thalassium (strain ATCC 35110 / GB-78)</name>
    <dbReference type="NCBI Taxonomy" id="517418"/>
    <lineage>
        <taxon>Bacteria</taxon>
        <taxon>Pseudomonadati</taxon>
        <taxon>Chlorobiota</taxon>
        <taxon>Chlorobiia</taxon>
        <taxon>Chlorobiales</taxon>
        <taxon>Chloroherpetonaceae</taxon>
        <taxon>Chloroherpeton</taxon>
    </lineage>
</organism>
<dbReference type="SMART" id="SM00862">
    <property type="entry name" value="Trans_reg_C"/>
    <property type="match status" value="1"/>
</dbReference>
<evidence type="ECO:0000256" key="5">
    <source>
        <dbReference type="ARBA" id="ARBA00023125"/>
    </source>
</evidence>
<dbReference type="RefSeq" id="WP_012500775.1">
    <property type="nucleotide sequence ID" value="NC_011026.1"/>
</dbReference>
<evidence type="ECO:0000313" key="12">
    <source>
        <dbReference type="EMBL" id="ACF14692.1"/>
    </source>
</evidence>
<keyword evidence="4" id="KW-0805">Transcription regulation</keyword>
<name>B3QW38_CHLT3</name>
<dbReference type="PROSITE" id="PS50110">
    <property type="entry name" value="RESPONSE_REGULATORY"/>
    <property type="match status" value="1"/>
</dbReference>
<evidence type="ECO:0000256" key="2">
    <source>
        <dbReference type="ARBA" id="ARBA00022553"/>
    </source>
</evidence>
<dbReference type="GO" id="GO:0032993">
    <property type="term" value="C:protein-DNA complex"/>
    <property type="evidence" value="ECO:0007669"/>
    <property type="project" value="TreeGrafter"/>
</dbReference>
<dbReference type="PROSITE" id="PS51755">
    <property type="entry name" value="OMPR_PHOB"/>
    <property type="match status" value="1"/>
</dbReference>
<dbReference type="SUPFAM" id="SSF46894">
    <property type="entry name" value="C-terminal effector domain of the bipartite response regulators"/>
    <property type="match status" value="1"/>
</dbReference>
<keyword evidence="2 8" id="KW-0597">Phosphoprotein</keyword>
<gene>
    <name evidence="12" type="ordered locus">Ctha_2241</name>
</gene>
<dbReference type="Gene3D" id="6.10.250.690">
    <property type="match status" value="1"/>
</dbReference>
<feature type="domain" description="OmpR/PhoB-type" evidence="11">
    <location>
        <begin position="134"/>
        <end position="233"/>
    </location>
</feature>
<evidence type="ECO:0000256" key="8">
    <source>
        <dbReference type="PROSITE-ProRule" id="PRU00169"/>
    </source>
</evidence>
<dbReference type="Pfam" id="PF00486">
    <property type="entry name" value="Trans_reg_C"/>
    <property type="match status" value="1"/>
</dbReference>
<feature type="domain" description="Response regulatory" evidence="10">
    <location>
        <begin position="5"/>
        <end position="119"/>
    </location>
</feature>
<dbReference type="eggNOG" id="COG0745">
    <property type="taxonomic scope" value="Bacteria"/>
</dbReference>
<evidence type="ECO:0000256" key="9">
    <source>
        <dbReference type="PROSITE-ProRule" id="PRU01091"/>
    </source>
</evidence>
<feature type="modified residue" description="4-aspartylphosphate" evidence="8">
    <location>
        <position position="54"/>
    </location>
</feature>
<keyword evidence="5 9" id="KW-0238">DNA-binding</keyword>
<dbReference type="HOGENOM" id="CLU_000445_30_4_10"/>
<dbReference type="Proteomes" id="UP000001208">
    <property type="component" value="Chromosome"/>
</dbReference>
<accession>B3QW38</accession>
<keyword evidence="13" id="KW-1185">Reference proteome</keyword>
<keyword evidence="6" id="KW-0804">Transcription</keyword>
<comment type="function">
    <text evidence="7">This protein is a positive regulator for the phosphate regulon. Transcription of this operon is positively regulated by PhoB and PhoR when phosphate is limited.</text>
</comment>
<dbReference type="Gene3D" id="1.10.10.10">
    <property type="entry name" value="Winged helix-like DNA-binding domain superfamily/Winged helix DNA-binding domain"/>
    <property type="match status" value="1"/>
</dbReference>
<dbReference type="CDD" id="cd17574">
    <property type="entry name" value="REC_OmpR"/>
    <property type="match status" value="1"/>
</dbReference>
<dbReference type="OrthoDB" id="9790442at2"/>
<keyword evidence="3" id="KW-0902">Two-component regulatory system</keyword>
<dbReference type="GO" id="GO:0000976">
    <property type="term" value="F:transcription cis-regulatory region binding"/>
    <property type="evidence" value="ECO:0007669"/>
    <property type="project" value="TreeGrafter"/>
</dbReference>
<feature type="DNA-binding region" description="OmpR/PhoB-type" evidence="9">
    <location>
        <begin position="134"/>
        <end position="233"/>
    </location>
</feature>
<dbReference type="GO" id="GO:0005829">
    <property type="term" value="C:cytosol"/>
    <property type="evidence" value="ECO:0007669"/>
    <property type="project" value="TreeGrafter"/>
</dbReference>